<gene>
    <name evidence="3" type="ORF">WS71_29820</name>
</gene>
<reference evidence="3 4" key="1">
    <citation type="submission" date="2015-12" db="EMBL/GenBank/DDBJ databases">
        <title>Diversity of Burkholderia near neighbor genomes.</title>
        <authorList>
            <person name="Sahl J."/>
            <person name="Wagner D."/>
            <person name="Keim P."/>
        </authorList>
    </citation>
    <scope>NUCLEOTIDE SEQUENCE [LARGE SCALE GENOMIC DNA]</scope>
    <source>
        <strain evidence="3 4">BDU8</strain>
    </source>
</reference>
<dbReference type="InterPro" id="IPR011335">
    <property type="entry name" value="Restrct_endonuc-II-like"/>
</dbReference>
<evidence type="ECO:0000259" key="2">
    <source>
        <dbReference type="Pfam" id="PF04471"/>
    </source>
</evidence>
<name>A0A1B4G5V0_9BURK</name>
<proteinExistence type="predicted"/>
<dbReference type="InterPro" id="IPR011856">
    <property type="entry name" value="tRNA_endonuc-like_dom_sf"/>
</dbReference>
<keyword evidence="1" id="KW-0175">Coiled coil</keyword>
<dbReference type="SUPFAM" id="SSF52980">
    <property type="entry name" value="Restriction endonuclease-like"/>
    <property type="match status" value="1"/>
</dbReference>
<feature type="coiled-coil region" evidence="1">
    <location>
        <begin position="37"/>
        <end position="64"/>
    </location>
</feature>
<sequence length="426" mass="48321">MFASAPDSSRFRPQKGRITASYMQDGHEEQQMTESTMNAALRQFETVEANLVKAERLLDAIDEAIPKGIVIGSNHDYESNCYHFDALYAALPKIKGWKPDIHLFELDEIAQNRLDAQEVGEIECTISVERSIEEPSKTLRQYRMQFDQMRRELVRDALQELISDVDECIHVLSQLPEPTGRHLEVSHQQFEVLKQNIAQINMLMGGSMSKPPRWNDLGRHIHFGLYGDLQDIIQHDWPAVRAGLQKSMYGDNEPMPIGIEDLETLISAKPRGAVATKLKWDGLTGEQFERLIFALVASEPGYENAAWLTKTEAPDRGRDVSVFRVQTDTLGGTMRQRVIIQCKHWLSMSVGIAEIATLREQMKTWEPPRVDIHVIATSGRFTSDAILAVEKQNHSDSALRIEMWPESHLELLLAARPALIAEFGLR</sequence>
<dbReference type="GO" id="GO:0004519">
    <property type="term" value="F:endonuclease activity"/>
    <property type="evidence" value="ECO:0007669"/>
    <property type="project" value="InterPro"/>
</dbReference>
<dbReference type="Gene3D" id="3.40.1350.10">
    <property type="match status" value="1"/>
</dbReference>
<dbReference type="EMBL" id="CP013389">
    <property type="protein sequence ID" value="AOJ11285.1"/>
    <property type="molecule type" value="Genomic_DNA"/>
</dbReference>
<dbReference type="Proteomes" id="UP000067711">
    <property type="component" value="Chromosome 1"/>
</dbReference>
<evidence type="ECO:0000313" key="3">
    <source>
        <dbReference type="EMBL" id="AOJ11285.1"/>
    </source>
</evidence>
<dbReference type="GO" id="GO:0009307">
    <property type="term" value="P:DNA restriction-modification system"/>
    <property type="evidence" value="ECO:0007669"/>
    <property type="project" value="InterPro"/>
</dbReference>
<accession>A0A1B4G5V0</accession>
<organism evidence="3 4">
    <name type="scientific">Burkholderia mayonis</name>
    <dbReference type="NCBI Taxonomy" id="1385591"/>
    <lineage>
        <taxon>Bacteria</taxon>
        <taxon>Pseudomonadati</taxon>
        <taxon>Pseudomonadota</taxon>
        <taxon>Betaproteobacteria</taxon>
        <taxon>Burkholderiales</taxon>
        <taxon>Burkholderiaceae</taxon>
        <taxon>Burkholderia</taxon>
        <taxon>pseudomallei group</taxon>
    </lineage>
</organism>
<dbReference type="AlphaFoldDB" id="A0A1B4G5V0"/>
<dbReference type="InterPro" id="IPR007560">
    <property type="entry name" value="Restrct_endonuc_IV_Mrr"/>
</dbReference>
<dbReference type="GO" id="GO:0003677">
    <property type="term" value="F:DNA binding"/>
    <property type="evidence" value="ECO:0007669"/>
    <property type="project" value="InterPro"/>
</dbReference>
<protein>
    <recommendedName>
        <fullName evidence="2">Restriction endonuclease type IV Mrr domain-containing protein</fullName>
    </recommendedName>
</protein>
<dbReference type="Pfam" id="PF04471">
    <property type="entry name" value="Mrr_cat"/>
    <property type="match status" value="1"/>
</dbReference>
<evidence type="ECO:0000256" key="1">
    <source>
        <dbReference type="SAM" id="Coils"/>
    </source>
</evidence>
<feature type="domain" description="Restriction endonuclease type IV Mrr" evidence="2">
    <location>
        <begin position="282"/>
        <end position="393"/>
    </location>
</feature>
<evidence type="ECO:0000313" key="4">
    <source>
        <dbReference type="Proteomes" id="UP000067711"/>
    </source>
</evidence>